<gene>
    <name evidence="1" type="ORF">SAMN04487893_102320</name>
</gene>
<dbReference type="EMBL" id="FORU01000002">
    <property type="protein sequence ID" value="SFJ01926.1"/>
    <property type="molecule type" value="Genomic_DNA"/>
</dbReference>
<dbReference type="Gene3D" id="2.180.10.10">
    <property type="entry name" value="RHS repeat-associated core"/>
    <property type="match status" value="1"/>
</dbReference>
<dbReference type="Pfam" id="PF26363">
    <property type="entry name" value="Phospholipase-like"/>
    <property type="match status" value="1"/>
</dbReference>
<sequence>MDELNLNVFDYGARNYDAAIGRWFNVDPLAEHPSQVDKSLYAYAWNNPVNLTDPDGRCPDCPDEVYVPLADHVYTENLAVGDKSSNGWEVVRIDGNSETGYKAALYKGEYNGNTEYIYSTQGTNPTSGKDWKNNAQQVATGNSPQYSESVEKAISLASNKDYAGVSFTGHSLGGGLASANALATDGKAVTFNAAGLSSKTKSNLGLSGKTANISAYVIQGEIVSHLQGQIGIRAQGNITIFPASYVPQIPFIGADEVIRTGQRIRNHMMNVVTDKFNAQNK</sequence>
<reference evidence="2" key="1">
    <citation type="submission" date="2016-10" db="EMBL/GenBank/DDBJ databases">
        <authorList>
            <person name="Varghese N."/>
            <person name="Submissions S."/>
        </authorList>
    </citation>
    <scope>NUCLEOTIDE SEQUENCE [LARGE SCALE GENOMIC DNA]</scope>
    <source>
        <strain evidence="2">DSM 26542</strain>
    </source>
</reference>
<name>A0A1I3MZ46_9FLAO</name>
<accession>A0A1I3MZ46</accession>
<dbReference type="Gene3D" id="3.40.50.1820">
    <property type="entry name" value="alpha/beta hydrolase"/>
    <property type="match status" value="1"/>
</dbReference>
<keyword evidence="2" id="KW-1185">Reference proteome</keyword>
<dbReference type="InterPro" id="IPR022385">
    <property type="entry name" value="Rhs_assc_core"/>
</dbReference>
<dbReference type="STRING" id="1150112.SAMN04487893_102320"/>
<dbReference type="InterPro" id="IPR029058">
    <property type="entry name" value="AB_hydrolase_fold"/>
</dbReference>
<dbReference type="NCBIfam" id="TIGR03696">
    <property type="entry name" value="Rhs_assc_core"/>
    <property type="match status" value="1"/>
</dbReference>
<dbReference type="AlphaFoldDB" id="A0A1I3MZ46"/>
<dbReference type="RefSeq" id="WP_177190153.1">
    <property type="nucleotide sequence ID" value="NZ_FORU01000002.1"/>
</dbReference>
<evidence type="ECO:0000313" key="2">
    <source>
        <dbReference type="Proteomes" id="UP000243887"/>
    </source>
</evidence>
<organism evidence="1 2">
    <name type="scientific">Myroides guanonis</name>
    <dbReference type="NCBI Taxonomy" id="1150112"/>
    <lineage>
        <taxon>Bacteria</taxon>
        <taxon>Pseudomonadati</taxon>
        <taxon>Bacteroidota</taxon>
        <taxon>Flavobacteriia</taxon>
        <taxon>Flavobacteriales</taxon>
        <taxon>Flavobacteriaceae</taxon>
        <taxon>Myroides</taxon>
    </lineage>
</organism>
<dbReference type="Proteomes" id="UP000243887">
    <property type="component" value="Unassembled WGS sequence"/>
</dbReference>
<dbReference type="SUPFAM" id="SSF53474">
    <property type="entry name" value="alpha/beta-Hydrolases"/>
    <property type="match status" value="1"/>
</dbReference>
<evidence type="ECO:0000313" key="1">
    <source>
        <dbReference type="EMBL" id="SFJ01926.1"/>
    </source>
</evidence>
<protein>
    <submittedName>
        <fullName evidence="1">RHS repeat-associated core domain-containing protein</fullName>
    </submittedName>
</protein>
<proteinExistence type="predicted"/>